<evidence type="ECO:0000259" key="7">
    <source>
        <dbReference type="Pfam" id="PF03775"/>
    </source>
</evidence>
<feature type="compositionally biased region" description="Acidic residues" evidence="6">
    <location>
        <begin position="124"/>
        <end position="167"/>
    </location>
</feature>
<feature type="domain" description="Septum formation inhibitor MinC C-terminal" evidence="7">
    <location>
        <begin position="274"/>
        <end position="356"/>
    </location>
</feature>
<dbReference type="EMBL" id="DVOD01000018">
    <property type="protein sequence ID" value="HIU91983.1"/>
    <property type="molecule type" value="Genomic_DNA"/>
</dbReference>
<proteinExistence type="inferred from homology"/>
<keyword evidence="3 5" id="KW-0131">Cell cycle</keyword>
<evidence type="ECO:0000256" key="1">
    <source>
        <dbReference type="ARBA" id="ARBA00022618"/>
    </source>
</evidence>
<dbReference type="Proteomes" id="UP000886748">
    <property type="component" value="Unassembled WGS sequence"/>
</dbReference>
<dbReference type="InterPro" id="IPR013033">
    <property type="entry name" value="MinC"/>
</dbReference>
<accession>A0A9D1MZP2</accession>
<feature type="region of interest" description="Disordered" evidence="6">
    <location>
        <begin position="92"/>
        <end position="177"/>
    </location>
</feature>
<dbReference type="AlphaFoldDB" id="A0A9D1MZP2"/>
<evidence type="ECO:0000256" key="2">
    <source>
        <dbReference type="ARBA" id="ARBA00023210"/>
    </source>
</evidence>
<comment type="subunit">
    <text evidence="4 5">Interacts with MinD and FtsZ.</text>
</comment>
<keyword evidence="2 5" id="KW-0717">Septation</keyword>
<dbReference type="HAMAP" id="MF_00267">
    <property type="entry name" value="MinC"/>
    <property type="match status" value="1"/>
</dbReference>
<dbReference type="InterPro" id="IPR036145">
    <property type="entry name" value="MinC_C_sf"/>
</dbReference>
<comment type="similarity">
    <text evidence="5">Belongs to the MinC family.</text>
</comment>
<organism evidence="8 9">
    <name type="scientific">Candidatus Limenecus avicola</name>
    <dbReference type="NCBI Taxonomy" id="2840847"/>
    <lineage>
        <taxon>Bacteria</taxon>
        <taxon>Bacillati</taxon>
        <taxon>Bacillota</taxon>
        <taxon>Clostridia</taxon>
        <taxon>Eubacteriales</taxon>
        <taxon>Clostridiaceae</taxon>
        <taxon>Clostridiaceae incertae sedis</taxon>
        <taxon>Candidatus Limenecus</taxon>
    </lineage>
</organism>
<name>A0A9D1MZP2_9CLOT</name>
<evidence type="ECO:0000256" key="5">
    <source>
        <dbReference type="HAMAP-Rule" id="MF_00267"/>
    </source>
</evidence>
<dbReference type="PANTHER" id="PTHR34108:SF1">
    <property type="entry name" value="SEPTUM SITE-DETERMINING PROTEIN MINC"/>
    <property type="match status" value="1"/>
</dbReference>
<evidence type="ECO:0000256" key="4">
    <source>
        <dbReference type="ARBA" id="ARBA00046874"/>
    </source>
</evidence>
<dbReference type="SUPFAM" id="SSF63848">
    <property type="entry name" value="Cell-division inhibitor MinC, C-terminal domain"/>
    <property type="match status" value="1"/>
</dbReference>
<reference evidence="8" key="2">
    <citation type="journal article" date="2021" name="PeerJ">
        <title>Extensive microbial diversity within the chicken gut microbiome revealed by metagenomics and culture.</title>
        <authorList>
            <person name="Gilroy R."/>
            <person name="Ravi A."/>
            <person name="Getino M."/>
            <person name="Pursley I."/>
            <person name="Horton D.L."/>
            <person name="Alikhan N.F."/>
            <person name="Baker D."/>
            <person name="Gharbi K."/>
            <person name="Hall N."/>
            <person name="Watson M."/>
            <person name="Adriaenssens E.M."/>
            <person name="Foster-Nyarko E."/>
            <person name="Jarju S."/>
            <person name="Secka A."/>
            <person name="Antonio M."/>
            <person name="Oren A."/>
            <person name="Chaudhuri R.R."/>
            <person name="La Ragione R."/>
            <person name="Hildebrand F."/>
            <person name="Pallen M.J."/>
        </authorList>
    </citation>
    <scope>NUCLEOTIDE SEQUENCE</scope>
    <source>
        <strain evidence="8">CHK154-7741</strain>
    </source>
</reference>
<dbReference type="Pfam" id="PF03775">
    <property type="entry name" value="MinC_C"/>
    <property type="match status" value="1"/>
</dbReference>
<dbReference type="GO" id="GO:0000902">
    <property type="term" value="P:cell morphogenesis"/>
    <property type="evidence" value="ECO:0007669"/>
    <property type="project" value="InterPro"/>
</dbReference>
<dbReference type="GO" id="GO:0000917">
    <property type="term" value="P:division septum assembly"/>
    <property type="evidence" value="ECO:0007669"/>
    <property type="project" value="UniProtKB-KW"/>
</dbReference>
<comment type="function">
    <text evidence="5">Cell division inhibitor that blocks the formation of polar Z ring septums. Rapidly oscillates between the poles of the cell to destabilize FtsZ filaments that have formed before they mature into polar Z rings. Prevents FtsZ polymerization.</text>
</comment>
<sequence>MELNNRYIIDLSQANSPADIVFELSNIIEKEEAANKRIWLKLGDITLNQSQILSINSLISSINSTLSLIESASQQTELAAATLGISTKDVEEELQEELSNLEAQAPEDEPSEQYIPMTEHIEEEKSEEEEPEEKEEEEEKQEQEQLQEEEPEQASEQEEAAENEIVEEPQQTGSASDVDIVFNKQNPEEEKAAIEQSQTSFSVVDDKKDEEIQQQLDSIFDSETKLENILSEEKDLNEMKNWPLTKEAEDNFEIPEEVMTDEDYEILQMNTQYHKQTVRSGQVIKSNGNVVIIGDCHPGCEIHAAGDITVWGILGGIAHAGCKGNTKAKIRALNLNAIQLRIADSYARRPDHIKNIYVEKSNTFTPEEARNINGSIVILKINDK</sequence>
<dbReference type="InterPro" id="IPR005526">
    <property type="entry name" value="Septum_form_inhib_MinC_C"/>
</dbReference>
<keyword evidence="1 5" id="KW-0132">Cell division</keyword>
<protein>
    <recommendedName>
        <fullName evidence="5">Probable septum site-determining protein MinC</fullName>
    </recommendedName>
</protein>
<evidence type="ECO:0000256" key="3">
    <source>
        <dbReference type="ARBA" id="ARBA00023306"/>
    </source>
</evidence>
<evidence type="ECO:0000313" key="8">
    <source>
        <dbReference type="EMBL" id="HIU91983.1"/>
    </source>
</evidence>
<evidence type="ECO:0000256" key="6">
    <source>
        <dbReference type="SAM" id="MobiDB-lite"/>
    </source>
</evidence>
<evidence type="ECO:0000313" key="9">
    <source>
        <dbReference type="Proteomes" id="UP000886748"/>
    </source>
</evidence>
<dbReference type="Gene3D" id="2.160.20.70">
    <property type="match status" value="1"/>
</dbReference>
<dbReference type="GO" id="GO:1901891">
    <property type="term" value="P:regulation of cell septum assembly"/>
    <property type="evidence" value="ECO:0007669"/>
    <property type="project" value="InterPro"/>
</dbReference>
<gene>
    <name evidence="5" type="primary">minC</name>
    <name evidence="8" type="ORF">IAD26_02490</name>
</gene>
<dbReference type="PANTHER" id="PTHR34108">
    <property type="entry name" value="SEPTUM SITE-DETERMINING PROTEIN MINC"/>
    <property type="match status" value="1"/>
</dbReference>
<dbReference type="InterPro" id="IPR016098">
    <property type="entry name" value="CAP/MinC_C"/>
</dbReference>
<comment type="caution">
    <text evidence="8">The sequence shown here is derived from an EMBL/GenBank/DDBJ whole genome shotgun (WGS) entry which is preliminary data.</text>
</comment>
<reference evidence="8" key="1">
    <citation type="submission" date="2020-10" db="EMBL/GenBank/DDBJ databases">
        <authorList>
            <person name="Gilroy R."/>
        </authorList>
    </citation>
    <scope>NUCLEOTIDE SEQUENCE</scope>
    <source>
        <strain evidence="8">CHK154-7741</strain>
    </source>
</reference>